<evidence type="ECO:0000259" key="19">
    <source>
        <dbReference type="PROSITE" id="PS50835"/>
    </source>
</evidence>
<dbReference type="InterPro" id="IPR036465">
    <property type="entry name" value="vWFA_dom_sf"/>
</dbReference>
<evidence type="ECO:0000259" key="20">
    <source>
        <dbReference type="PROSITE" id="PS50993"/>
    </source>
</evidence>
<evidence type="ECO:0000256" key="9">
    <source>
        <dbReference type="ARBA" id="ARBA00022837"/>
    </source>
</evidence>
<dbReference type="PROSITE" id="PS01187">
    <property type="entry name" value="EGF_CA"/>
    <property type="match status" value="3"/>
</dbReference>
<dbReference type="InterPro" id="IPR013783">
    <property type="entry name" value="Ig-like_fold"/>
</dbReference>
<feature type="domain" description="VWFA" evidence="18">
    <location>
        <begin position="41"/>
        <end position="216"/>
    </location>
</feature>
<feature type="domain" description="Ig-like" evidence="19">
    <location>
        <begin position="426"/>
        <end position="518"/>
    </location>
</feature>
<evidence type="ECO:0000256" key="7">
    <source>
        <dbReference type="ARBA" id="ARBA00022729"/>
    </source>
</evidence>
<evidence type="ECO:0000313" key="22">
    <source>
        <dbReference type="Proteomes" id="UP000001307"/>
    </source>
</evidence>
<feature type="domain" description="Ig-like" evidence="19">
    <location>
        <begin position="1168"/>
        <end position="1255"/>
    </location>
</feature>
<feature type="domain" description="Ig-like" evidence="19">
    <location>
        <begin position="1899"/>
        <end position="1989"/>
    </location>
</feature>
<feature type="domain" description="Ig-like" evidence="19">
    <location>
        <begin position="896"/>
        <end position="979"/>
    </location>
</feature>
<dbReference type="SMART" id="SM00409">
    <property type="entry name" value="IG"/>
    <property type="match status" value="43"/>
</dbReference>
<feature type="domain" description="Ig-like" evidence="19">
    <location>
        <begin position="1994"/>
        <end position="2085"/>
    </location>
</feature>
<evidence type="ECO:0000256" key="16">
    <source>
        <dbReference type="PROSITE-ProRule" id="PRU00076"/>
    </source>
</evidence>
<dbReference type="InterPro" id="IPR056475">
    <property type="entry name" value="GBD_Hemicentin/VWA7"/>
</dbReference>
<feature type="domain" description="Ig-like" evidence="19">
    <location>
        <begin position="1719"/>
        <end position="1809"/>
    </location>
</feature>
<feature type="domain" description="Ig-like" evidence="19">
    <location>
        <begin position="1257"/>
        <end position="1331"/>
    </location>
</feature>
<dbReference type="InterPro" id="IPR056861">
    <property type="entry name" value="HMCN1-like_VWA"/>
</dbReference>
<dbReference type="SMART" id="SM00179">
    <property type="entry name" value="EGF_CA"/>
    <property type="match status" value="8"/>
</dbReference>
<evidence type="ECO:0000256" key="14">
    <source>
        <dbReference type="ARBA" id="ARBA00023180"/>
    </source>
</evidence>
<dbReference type="InterPro" id="IPR036179">
    <property type="entry name" value="Ig-like_dom_sf"/>
</dbReference>
<dbReference type="PROSITE" id="PS00010">
    <property type="entry name" value="ASX_HYDROXYL"/>
    <property type="match status" value="4"/>
</dbReference>
<dbReference type="SUPFAM" id="SSF57196">
    <property type="entry name" value="EGF/Laminin"/>
    <property type="match status" value="3"/>
</dbReference>
<dbReference type="SUPFAM" id="SSF48726">
    <property type="entry name" value="Immunoglobulin"/>
    <property type="match status" value="42"/>
</dbReference>
<protein>
    <recommendedName>
        <fullName evidence="23">Hemicentin-1</fullName>
    </recommendedName>
</protein>
<evidence type="ECO:0000256" key="6">
    <source>
        <dbReference type="ARBA" id="ARBA00022692"/>
    </source>
</evidence>
<feature type="domain" description="Ig-like" evidence="19">
    <location>
        <begin position="523"/>
        <end position="605"/>
    </location>
</feature>
<dbReference type="FunFam" id="2.10.25.10:FF:000352">
    <property type="entry name" value="Hemicentin 1"/>
    <property type="match status" value="1"/>
</dbReference>
<evidence type="ECO:0000256" key="2">
    <source>
        <dbReference type="ARBA" id="ARBA00004498"/>
    </source>
</evidence>
<feature type="domain" description="Ig-like" evidence="19">
    <location>
        <begin position="1348"/>
        <end position="1440"/>
    </location>
</feature>
<feature type="domain" description="Ig-like" evidence="19">
    <location>
        <begin position="2706"/>
        <end position="2794"/>
    </location>
</feature>
<keyword evidence="4" id="KW-0272">Extracellular matrix</keyword>
<feature type="domain" description="Ig-like" evidence="19">
    <location>
        <begin position="3094"/>
        <end position="3187"/>
    </location>
</feature>
<gene>
    <name evidence="21" type="ORF">GSOID_T00012599001</name>
</gene>
<dbReference type="Pfam" id="PF00090">
    <property type="entry name" value="TSP_1"/>
    <property type="match status" value="6"/>
</dbReference>
<feature type="domain" description="Ig-like" evidence="19">
    <location>
        <begin position="3555"/>
        <end position="3643"/>
    </location>
</feature>
<dbReference type="PROSITE" id="PS50835">
    <property type="entry name" value="IG_LIKE"/>
    <property type="match status" value="43"/>
</dbReference>
<sequence>MICKILWLALGACAQRIVGPINSDDPRWLSGNSGAPAETASLAFVFDTTGSMWDDLEKVQNGAQRILQSTRDRHIQPLYNYILVPFHDPEIGPVSRTRDPVEFQRELRNIRITGGGDCPEMSIYAIREALLLSLDNSYIYVFTDARAKDYNYLPEVLQIIQKKKSQVIFVLTGDCGDRDAEGYRAYEQIAAVSSGQVYQFTKQNLNQMVDYLESAIQAHKVHIVSSFQDSGKYKTWKIPFDSMLQEVTISITGHGRSVSVTDPNGRPYTRGQVVHIDNEETYVMVIHEPSPAGIWTITGSADGSFSFQVTGVSKLDFGVKFATTPSASYDESSYQPVQGIITHALIEPSKHIGDGLIEFVEIRDIKGVQLGSYHVSKINDRLFVAEPFRPPDVREYYLVVKGRTDSGEKFVRQSHNAIINIIPEPPKVKMLSTIPGYINGKVRIDCSVNSMMPHSITWWFGQSLNAPDDEWQALTLAKLYQPLEPVFYELVVNEGSEGFYKCKVETSRGGASGVTFLDVEERPPVIVGAEQIVAPPGGGATLNCNVTSKVPYKLVWKKRGHSSVASPYVKQTADGLVISRLRPSDQGIYTCVATNIGGTTEHHIKLLVQQKPRIVITSLPEFETENNQGVIHRRILFKKNDRIRLLCQGDGHPRPFVFWTKNGEDFRKVDRTVRVMGGRVQFYRAKETDAGVYVCEGRNSAGKVQERVFLEFMEPPRILRSFNSSSVEAGRDYTLLCEAQGEPAPKIIWLFNSQPVFGARYDQDGLKLTIREITTELSGKYTCIAENNAGRDIHHMFVNVGEKPRITTDLQTVKPEIGLSVELECSHSAIPAGKLTWFHNNQRIGRSKNFEINEHGTLTINTVTLQDEGKYRCTVVNTFGVADYQLNLVVTGLEAPKLTISSMSSQHNVGDDVILTCIAEGKPTPEIYWTQNGRRIPSARQNKRSSELRIKNLALADKGLYYCHAENEVGKDEATTVVDVVEPVTVISQPEVKTPQEGATLELECNARGNPPPEITWFRNEKEVAADDEVYITDNGLVILSATRKMSGIWKCLAKNVANEIVLEHVIDVEWPPSIFFPELTTSKSVKLGSQVVLECPVDASPAPEFEWSVNGNMVDFNAPGWLLDRETGTLVVEKASLALQDATFQCYASNVHGNSVISVGLKINIPPSIIPRTGPIINAKIGSKVIIPCAASGIPEPELKWSSSNGKFEAQGMLSKYCGILIFDKVQLYHSGTYTCRASNFVGNDEFSVDLIVQMPPFIFDPKWPEMAPVEGETVILECPTQGAPKPRVTWYFNDIPANLIDNVVVQEDKIIIQKVDSSFGGAWRCEAENVVGIDVFDKKLFIESAPEVAGPANGTIVKDVVEFNDLELFCNLVNVDTSTSITWLKEGEEIDTTDGNRYELSFNKMKLKVKNIEIFDSGKYSCRAENRAGMSELDVVVNVQQIPRIKGPKEVNIDPIANREIILICEVRGFPVPTVTWLYKNTPVNFNMFPGIYQMGTNLVIPVTSSAMTGDWTCEAKSSVGDAVKTYNLDILLPPTIQTQKKNMVKEIVETGDIVLDCIVDGEPKPTITWKLNGRLLDPYFSDLSEDKMKLYLKNTKSYNSGRYTCEVENRVGVDEVSYNVTVLTAPKVHAINPQQQSTAGANVTLTCLSDGVPKPRLIWEKNGIVLTNTNSKIALDEESITIARLTRDDSGTYTCTAVSDIGEDKGYITLNVRHRPEVKSVKKNHVAIVHEALSMQCAAEGSPQPMIRWERNGRPVSGSARVRALTSNKFDSSILTIRDVSLDDAGKWTCLAENSIGTDKNIMTLEVHSKPEIYKPDESLFVLQSGEDFSVICHSRGIPQPELTWINQETGHVVSQGQILEIENADKSQAGTYLCTAVNEAGAAFKEITVAVQSPPIIKRRPTRHEVVTGNSLILNCDVIGGDPEPEIRWFRDNEPLDEFQTDGAFVFLERKQTLKVLIARVEHAGVYKCQASSVAGMDHLGFTVDVWQPPKIHHSDEELSGISGSSLTLDCDAEGKPEPDIRWERNGKPISSAGVIISPSHRGHHARLFKSIALDVDEDKGTYSCIAENIAGAQKIDFKVDVWSMPDFEVEQQVLNQTVGQQIDFFCDVDAYPPPKITWLRNNKLISIDNNPAVIISDSDRRLSLKTTDLNDLGVYNCIAENQAGSSKKSFKLNLMEPPKISKAKESSENSIEHHEGVYRCQAENEAGNDIREWEVSIFREPKIIVPERRELTAVVGESVELGCAADGHPRPIISWSRNGRAIIEENVDILDDEQTSKLFIDDIKSLDKGTWSCTADNAAGSHSVEFLIDVWQPPSSKSPASVEPRKETAIEDSSLTLHCDIEAYPMPEISWFHNGEQIIIGGRISTTTFGTVLTIQDSLPSDSGDWQCVAKNPAGSLSASFIVDIWSPPTPLTEMTTQTIPVIGGETLTLDCPVKGNPKPKLEWLRGSVPISSILDNRYQIQKQGEKLKLIGVTLFDSASFKCVAYNDVGMTSMTFGLDVRTIPQIEPNHLHSKVVEGETSVFRCFVSGVPTPAISWFHNGKPLEINDEINSPYKISQQGQMLAISSSVESHGGDYQCKASNVVGDESAFFRLTVLIPPVISSGSRSEVETISFISGEQNINGPGAALVLSCDPSRGSPSPTVTWSKNGRVIEPANHMIIEQSRLLFTAVKPSDAGQYNCKLENQAGMDYRNFVVSVQEPPKVNDQSESRPEVVESHSVTLNCNAEQYQSEVSFHWTRDGKMIEESERLRFSIKKDKIHFSSTTSEDEGGYICHVTNAAGSAQTRVTLSVLIPPKILITQPTEDIDNDITTTVSNTLKISCPVSGMPEPKVEWLKFGQRVSSIHKEAIFSGDSLEIQNVQLKHAGMYVCVARNKAGVDQKEIAVNVHQAPEVNLPEEERTFEGRSLSLECGVVGTPAPLIFWEKNGARLKSHERVYLSPDKRRLQIFSTTVEDAGKYKCIAENIIGREYSETIVQILELPHFNESFKNVESIEGTRVALSCDTKMNPQPEVKWLFDGVPIIFDTFSVPRGDSVSDDDLNVFENFAQENDGSVLVIAVSNAETQGQYKCIVSNEAGRASKVFNLQVLRIPVIEDNEEKEEDEEIVVTSGEFIDLECVSIGIPPPKITWFKDSYPVRTIPGLVEISADGQHLLINEIAQRFSGEYYCTAENKAGSSTKKFNVVTNEPPKIRVSDVLYEERSGREVRLHCDATGSPDPEITWSRTSGKIDKSRVRVAPDGSLTIESAVVQDEGVYICTAENVAGEAQAVVTLNIIEAPVIDGEFNVFVEVVMKSKFVLECNVIGGNPAPVIRWFKDDEPVELSSRLTKMKHGSRLKVKPVIASDAGVYKCFVENDAGSTSRLFNVAVVLKPSVIPDFDMVSFASIGEEKKFTCLTTGQPTPSITWFHNARKLSSAVDDVVFHNDGQEMIIPRVSIDWSGNVTCAVENQVGTAKMETIFEVFQEPVFTSNVSASMALIVGESLEVPCSATGYPPPVVFWEREDEVLVMEGGVVGMTTLMLSDVMKEDEGTYTCTASSLAGVNKLDMFLQIHKPPEIIEHIFDDLDDYQSESALVLECKSKAFPPPKITWTVDNEPIVASARFAFSSNEQRLVIDPVTENDSGLYSCISENIAGFAERFWTVDVFSEPEIVNSPIEIVKPLRGEEVHLTCEVTGNPKPDVIWRRNGRLLELGEKFIATETGIKIKGSSPNDSGVYTCEAINRAGKSSTQMTLSVQAKPMISVGPTKLFANVNQATLLECVSSGIPRPTVHWFKDGEPLDDSDVFALQMSDGSLSIRAATLDDAGDYECKVENIHGSATRSIKLEVYLSPSIKTSFDDTLTLRVGDTLRVPCRAVGFPAPSVSWFLNGSPLLPGGDVEIDTETKDLVVNLAQESHSGEYSCVAENSAGVAKMILDVDVYVPPQFVKNFNTDVELFEHGSAIVTCDASGSPPPSVIWQRSGRLLKGNGSPRQEGAQLIFEDARIRDTGSYVCLAQNSAGTALLEVNVAVLIPPKISIPHRFTATAGSPFTMKPETVRGLPGPVFTWKRNGEKLFSDEYRNIDENIGRLIFVVLEPEDSGRYILKAENKAGFDEVEVLLTVLEKPKIAVIGINVEEPIEITKGEDLSVMLNLIGSPRPQVTWMRNGVRIGNNPRRIVSETGMKISAIEFSDDGDYSISAKNAAGGSFLSFSIVVNSPPRITMRTSPLIRKQKGKKLELFCEAEGRPKPDIMWLFHGVSISDSKELSIVDIQPEQAGEYICFATNKIADATSRTLVQVDTLPSIRAHVNNTAKGKLGDQVTFDCHADGEPQPRYSWSHNGIDLYPSEKYELTETGQLTIFDLSSEDSGMIRCTAHNSAGSENARFELNIELPPVILTSAEELTQRVEQGLPISLTCEVANLDNGQVKWLKDGVELALAETLTIPAAQLKDTGEYECVAENSIGSDIATASIVVWRDGEWSKWGRFGPCSVSCEIGEKTRQRLCNAPGPANGGVCPGGPNEETVPCRNIPCPVDGALTQWAAWTECSVSCGASGYVTRQRDCIQPTFNGSPCNGNLLEEKHCMNNQECIVESSWSSWGAWESCDVTCDGGVQIRSRDCPENNCIGRTVMSRRCGMGKCPVDGAWGEWMHWSYCSVSCGMGSRTRERSCDSPVPSAGGMLCNGMERQMDMCTSGDCPINGNWAEWTDWSLCSHTCGGGFRRKSRTCSAPAPVNGGQFCAGYADMSERCNTRPCPVDGNWGRWSEWSSCSVSCGRGFKVRGRTCSNPQPAGDGLECSGMDSQRKDCHNECETRTMRDSDGIIRGRINGVDINEIKIVSSVSKTESSSRIQIVYENVQPGVRPIINWIATVLSPMEFLTAWEEEGAQNGYSLTNGKLQRSTQIEFATGEVLRITCRLAHITRGRHHYTIMISGEMPIINSRTALHFEDASEEYVQVARNMLYGSSSRIAILDGVAFPYFVNHTVNYDERYGQMPFLSQILDLSNFNVVVNKSNPNSFTYSAESNIYPNEYDVCPMGYILDLTSGRWCNDVNECAKNDFCSDGCVNTIGSYLCTCPKGFVIDFNGESCLDVDECATGEYECGAGLKCDNTPGSYKCVIPCQPGTRLSADESFCDDVDECTDGSHLCGQICINTLGTYKCGCRSGYLAIGEFLCEDLDECAMKGRQKACSDTQTCQNTPGGYHCTNDCPPGFAGESCEDVDECADASLNDCRGDQNCVNTRGGFQCTCSDGFRMIDGKCSDVDECELFDPCPHRCLNTHGSFHCICPPGGCDGYSPDLQAVKVCHDDDNPACPCPEGYQQIMNKCYDINECTADYICQHGCTNLPGGYKCTCPAGYRLAEDGRTCEDVNECLERDIQCGRGRMCFNRLGDYTCIDTPCPVNYHSDPKTSQCTRTCRGEGCENRPVSIIEYRTLALPKGIQGNEDLLLLKALTEDGRKHPDTRFYILTKQSRVNLPFSIRPENGSGILYTNQSLTQPRTYNMRVRATSLSPSGNIEYQSTFIIYISVSAYPYGG</sequence>
<organism evidence="21">
    <name type="scientific">Oikopleura dioica</name>
    <name type="common">Tunicate</name>
    <dbReference type="NCBI Taxonomy" id="34765"/>
    <lineage>
        <taxon>Eukaryota</taxon>
        <taxon>Metazoa</taxon>
        <taxon>Chordata</taxon>
        <taxon>Tunicata</taxon>
        <taxon>Appendicularia</taxon>
        <taxon>Copelata</taxon>
        <taxon>Oikopleuridae</taxon>
        <taxon>Oikopleura</taxon>
    </lineage>
</organism>
<evidence type="ECO:0000256" key="4">
    <source>
        <dbReference type="ARBA" id="ARBA00022530"/>
    </source>
</evidence>
<feature type="domain" description="Ig-like" evidence="19">
    <location>
        <begin position="3373"/>
        <end position="3461"/>
    </location>
</feature>
<dbReference type="PROSITE" id="PS01186">
    <property type="entry name" value="EGF_2"/>
    <property type="match status" value="4"/>
</dbReference>
<feature type="domain" description="Ig-like" evidence="19">
    <location>
        <begin position="2416"/>
        <end position="2504"/>
    </location>
</feature>
<feature type="domain" description="Ig-like" evidence="19">
    <location>
        <begin position="3191"/>
        <end position="3275"/>
    </location>
</feature>
<dbReference type="Gene3D" id="3.40.50.410">
    <property type="entry name" value="von Willebrand factor, type A domain"/>
    <property type="match status" value="1"/>
</dbReference>
<feature type="domain" description="Ig-like" evidence="19">
    <location>
        <begin position="1814"/>
        <end position="1894"/>
    </location>
</feature>
<dbReference type="InterPro" id="IPR050958">
    <property type="entry name" value="Cell_Adh-Cytoskel_Orgn"/>
</dbReference>
<keyword evidence="10" id="KW-0130">Cell adhesion</keyword>
<dbReference type="SMART" id="SM00181">
    <property type="entry name" value="EGF"/>
    <property type="match status" value="8"/>
</dbReference>
<comment type="subcellular location">
    <subcellularLocation>
        <location evidence="1">Membrane</location>
        <topology evidence="1">Single-pass membrane protein</topology>
    </subcellularLocation>
    <subcellularLocation>
        <location evidence="2">Secreted</location>
        <location evidence="2">Extracellular space</location>
        <location evidence="2">Extracellular matrix</location>
    </subcellularLocation>
</comment>
<dbReference type="InterPro" id="IPR009017">
    <property type="entry name" value="GFP"/>
</dbReference>
<keyword evidence="7" id="KW-0732">Signal</keyword>
<keyword evidence="11" id="KW-1133">Transmembrane helix</keyword>
<dbReference type="PANTHER" id="PTHR45080:SF28">
    <property type="entry name" value="HEMICENTIN-2"/>
    <property type="match status" value="1"/>
</dbReference>
<evidence type="ECO:0000256" key="10">
    <source>
        <dbReference type="ARBA" id="ARBA00022889"/>
    </source>
</evidence>
<dbReference type="Pfam" id="PF23560">
    <property type="entry name" value="GBD_Hemicentin"/>
    <property type="match status" value="1"/>
</dbReference>
<feature type="disulfide bond" evidence="16">
    <location>
        <begin position="5178"/>
        <end position="5187"/>
    </location>
</feature>
<feature type="domain" description="Ig-like" evidence="19">
    <location>
        <begin position="4195"/>
        <end position="4273"/>
    </location>
</feature>
<feature type="domain" description="Ig-like" evidence="19">
    <location>
        <begin position="3921"/>
        <end position="4006"/>
    </location>
</feature>
<dbReference type="InterPro" id="IPR026823">
    <property type="entry name" value="cEGF"/>
</dbReference>
<keyword evidence="15" id="KW-0393">Immunoglobulin domain</keyword>
<feature type="domain" description="Ig-like" evidence="19">
    <location>
        <begin position="4278"/>
        <end position="4364"/>
    </location>
</feature>
<dbReference type="PROSITE" id="PS50092">
    <property type="entry name" value="TSP1"/>
    <property type="match status" value="6"/>
</dbReference>
<comment type="caution">
    <text evidence="16">Lacks conserved residue(s) required for the propagation of feature annotation.</text>
</comment>
<feature type="domain" description="Ig-like" evidence="19">
    <location>
        <begin position="1073"/>
        <end position="1165"/>
    </location>
</feature>
<evidence type="ECO:0000256" key="11">
    <source>
        <dbReference type="ARBA" id="ARBA00022989"/>
    </source>
</evidence>
<dbReference type="PROSITE" id="PS50993">
    <property type="entry name" value="NIDOGEN_G2"/>
    <property type="match status" value="1"/>
</dbReference>
<dbReference type="InterPro" id="IPR013106">
    <property type="entry name" value="Ig_V-set"/>
</dbReference>
<dbReference type="Gene3D" id="2.20.100.10">
    <property type="entry name" value="Thrombospondin type-1 (TSP1) repeat"/>
    <property type="match status" value="5"/>
</dbReference>
<keyword evidence="8" id="KW-0677">Repeat</keyword>
<proteinExistence type="predicted"/>
<dbReference type="Pfam" id="PF07679">
    <property type="entry name" value="I-set"/>
    <property type="match status" value="27"/>
</dbReference>
<dbReference type="PANTHER" id="PTHR45080">
    <property type="entry name" value="CONTACTIN 5"/>
    <property type="match status" value="1"/>
</dbReference>
<dbReference type="FunFam" id="2.20.100.10:FF:000002">
    <property type="entry name" value="Unc-5 netrin receptor C"/>
    <property type="match status" value="1"/>
</dbReference>
<dbReference type="SMART" id="SM00682">
    <property type="entry name" value="G2F"/>
    <property type="match status" value="1"/>
</dbReference>
<dbReference type="SMART" id="SM00209">
    <property type="entry name" value="TSP1"/>
    <property type="match status" value="6"/>
</dbReference>
<evidence type="ECO:0000259" key="18">
    <source>
        <dbReference type="PROSITE" id="PS50234"/>
    </source>
</evidence>
<dbReference type="SMART" id="SM00406">
    <property type="entry name" value="IGv"/>
    <property type="match status" value="8"/>
</dbReference>
<dbReference type="Proteomes" id="UP000001307">
    <property type="component" value="Unassembled WGS sequence"/>
</dbReference>
<feature type="domain" description="Ig-like" evidence="19">
    <location>
        <begin position="3648"/>
        <end position="3733"/>
    </location>
</feature>
<dbReference type="Gene3D" id="2.10.25.10">
    <property type="entry name" value="Laminin"/>
    <property type="match status" value="7"/>
</dbReference>
<feature type="domain" description="Ig-like" evidence="19">
    <location>
        <begin position="1445"/>
        <end position="1532"/>
    </location>
</feature>
<dbReference type="GO" id="GO:0005886">
    <property type="term" value="C:plasma membrane"/>
    <property type="evidence" value="ECO:0007669"/>
    <property type="project" value="TreeGrafter"/>
</dbReference>
<feature type="domain" description="Nidogen G2 beta-barrel" evidence="20">
    <location>
        <begin position="4787"/>
        <end position="5006"/>
    </location>
</feature>
<evidence type="ECO:0000256" key="1">
    <source>
        <dbReference type="ARBA" id="ARBA00004167"/>
    </source>
</evidence>
<dbReference type="InterPro" id="IPR003598">
    <property type="entry name" value="Ig_sub2"/>
</dbReference>
<dbReference type="InterPro" id="IPR000152">
    <property type="entry name" value="EGF-type_Asp/Asn_hydroxyl_site"/>
</dbReference>
<evidence type="ECO:0000256" key="8">
    <source>
        <dbReference type="ARBA" id="ARBA00022737"/>
    </source>
</evidence>
<keyword evidence="22" id="KW-1185">Reference proteome</keyword>
<dbReference type="GO" id="GO:0007156">
    <property type="term" value="P:homophilic cell adhesion via plasma membrane adhesion molecules"/>
    <property type="evidence" value="ECO:0007669"/>
    <property type="project" value="TreeGrafter"/>
</dbReference>
<evidence type="ECO:0000259" key="17">
    <source>
        <dbReference type="PROSITE" id="PS50026"/>
    </source>
</evidence>
<feature type="domain" description="Ig-like" evidence="19">
    <location>
        <begin position="2226"/>
        <end position="2314"/>
    </location>
</feature>
<feature type="domain" description="Ig-like" evidence="19">
    <location>
        <begin position="2318"/>
        <end position="2409"/>
    </location>
</feature>
<feature type="domain" description="Ig-like" evidence="19">
    <location>
        <begin position="983"/>
        <end position="1064"/>
    </location>
</feature>
<dbReference type="InterPro" id="IPR049883">
    <property type="entry name" value="NOTCH1_EGF-like"/>
</dbReference>
<dbReference type="InterPro" id="IPR000742">
    <property type="entry name" value="EGF"/>
</dbReference>
<evidence type="ECO:0000256" key="5">
    <source>
        <dbReference type="ARBA" id="ARBA00022536"/>
    </source>
</evidence>
<feature type="domain" description="Ig-like" evidence="19">
    <location>
        <begin position="3280"/>
        <end position="3368"/>
    </location>
</feature>
<dbReference type="InterPro" id="IPR001881">
    <property type="entry name" value="EGF-like_Ca-bd_dom"/>
</dbReference>
<feature type="domain" description="Ig-like" evidence="19">
    <location>
        <begin position="804"/>
        <end position="891"/>
    </location>
</feature>
<dbReference type="FunFam" id="2.10.25.10:FF:000005">
    <property type="entry name" value="Fibrillin 2"/>
    <property type="match status" value="1"/>
</dbReference>
<feature type="domain" description="Ig-like" evidence="19">
    <location>
        <begin position="2509"/>
        <end position="2599"/>
    </location>
</feature>
<dbReference type="Pfam" id="PF12662">
    <property type="entry name" value="cEGF"/>
    <property type="match status" value="1"/>
</dbReference>
<dbReference type="SUPFAM" id="SSF82895">
    <property type="entry name" value="TSP-1 type 1 repeat"/>
    <property type="match status" value="6"/>
</dbReference>
<keyword evidence="5 16" id="KW-0245">EGF-like domain</keyword>
<keyword evidence="14" id="KW-0325">Glycoprotein</keyword>
<dbReference type="InterPro" id="IPR000884">
    <property type="entry name" value="TSP1_rpt"/>
</dbReference>
<feature type="domain" description="Ig-like" evidence="19">
    <location>
        <begin position="4010"/>
        <end position="4097"/>
    </location>
</feature>
<feature type="domain" description="Ig-like" evidence="19">
    <location>
        <begin position="3829"/>
        <end position="3916"/>
    </location>
</feature>
<evidence type="ECO:0000256" key="3">
    <source>
        <dbReference type="ARBA" id="ARBA00022525"/>
    </source>
</evidence>
<evidence type="ECO:0000256" key="12">
    <source>
        <dbReference type="ARBA" id="ARBA00023136"/>
    </source>
</evidence>
<dbReference type="SUPFAM" id="SSF54511">
    <property type="entry name" value="GFP-like"/>
    <property type="match status" value="1"/>
</dbReference>
<dbReference type="InterPro" id="IPR013098">
    <property type="entry name" value="Ig_I-set"/>
</dbReference>
<dbReference type="FunFam" id="2.10.25.10:FF:000037">
    <property type="entry name" value="Signal peptide, CUB domain and EGF-like domain-containing 2"/>
    <property type="match status" value="1"/>
</dbReference>
<feature type="domain" description="Ig-like" evidence="19">
    <location>
        <begin position="4102"/>
        <end position="4190"/>
    </location>
</feature>
<dbReference type="OrthoDB" id="5985519at2759"/>
<evidence type="ECO:0008006" key="23">
    <source>
        <dbReference type="Google" id="ProtNLM"/>
    </source>
</evidence>
<dbReference type="PROSITE" id="PS50234">
    <property type="entry name" value="VWFA"/>
    <property type="match status" value="1"/>
</dbReference>
<dbReference type="Gene3D" id="2.60.40.10">
    <property type="entry name" value="Immunoglobulins"/>
    <property type="match status" value="42"/>
</dbReference>
<keyword evidence="6" id="KW-0812">Transmembrane</keyword>
<dbReference type="SUPFAM" id="SSF53300">
    <property type="entry name" value="vWA-like"/>
    <property type="match status" value="1"/>
</dbReference>
<keyword evidence="3" id="KW-0964">Secreted</keyword>
<feature type="domain" description="Ig-like" evidence="19">
    <location>
        <begin position="2603"/>
        <end position="2701"/>
    </location>
</feature>
<feature type="domain" description="Ig-like" evidence="19">
    <location>
        <begin position="1629"/>
        <end position="1714"/>
    </location>
</feature>
<dbReference type="InterPro" id="IPR006605">
    <property type="entry name" value="G2_nidogen/fibulin_G2F"/>
</dbReference>
<feature type="domain" description="Ig-like" evidence="19">
    <location>
        <begin position="1537"/>
        <end position="1624"/>
    </location>
</feature>
<feature type="domain" description="EGF-like" evidence="17">
    <location>
        <begin position="5189"/>
        <end position="5230"/>
    </location>
</feature>
<dbReference type="Pfam" id="PF07645">
    <property type="entry name" value="EGF_CA"/>
    <property type="match status" value="6"/>
</dbReference>
<dbReference type="InterPro" id="IPR009030">
    <property type="entry name" value="Growth_fac_rcpt_cys_sf"/>
</dbReference>
<feature type="domain" description="Ig-like" evidence="19">
    <location>
        <begin position="2090"/>
        <end position="2178"/>
    </location>
</feature>
<evidence type="ECO:0000313" key="21">
    <source>
        <dbReference type="EMBL" id="CBY10461.1"/>
    </source>
</evidence>
<keyword evidence="12" id="KW-0472">Membrane</keyword>
<dbReference type="FunFam" id="2.20.100.10:FF:000001">
    <property type="entry name" value="semaphorin-5A isoform X1"/>
    <property type="match status" value="2"/>
</dbReference>
<dbReference type="CDD" id="cd00198">
    <property type="entry name" value="vWFA"/>
    <property type="match status" value="1"/>
</dbReference>
<name>E4XJ18_OIKDI</name>
<dbReference type="FunFam" id="2.60.40.10:FF:000032">
    <property type="entry name" value="palladin isoform X1"/>
    <property type="match status" value="10"/>
</dbReference>
<dbReference type="SMART" id="SM00408">
    <property type="entry name" value="IGc2"/>
    <property type="match status" value="42"/>
</dbReference>
<dbReference type="Gene3D" id="2.40.155.10">
    <property type="entry name" value="Green fluorescent protein"/>
    <property type="match status" value="1"/>
</dbReference>
<dbReference type="Pfam" id="PF13927">
    <property type="entry name" value="Ig_3"/>
    <property type="match status" value="15"/>
</dbReference>
<dbReference type="EMBL" id="FN653057">
    <property type="protein sequence ID" value="CBY10461.1"/>
    <property type="molecule type" value="Genomic_DNA"/>
</dbReference>
<accession>E4XJ18</accession>
<dbReference type="InterPro" id="IPR007110">
    <property type="entry name" value="Ig-like_dom"/>
</dbReference>
<keyword evidence="13 16" id="KW-1015">Disulfide bond</keyword>
<feature type="domain" description="Ig-like" evidence="19">
    <location>
        <begin position="2895"/>
        <end position="2980"/>
    </location>
</feature>
<dbReference type="InterPro" id="IPR003599">
    <property type="entry name" value="Ig_sub"/>
</dbReference>
<dbReference type="GO" id="GO:0005509">
    <property type="term" value="F:calcium ion binding"/>
    <property type="evidence" value="ECO:0007669"/>
    <property type="project" value="InterPro"/>
</dbReference>
<dbReference type="InParanoid" id="E4XJ18"/>
<feature type="domain" description="Ig-like" evidence="19">
    <location>
        <begin position="2985"/>
        <end position="3089"/>
    </location>
</feature>
<evidence type="ECO:0000256" key="15">
    <source>
        <dbReference type="ARBA" id="ARBA00023319"/>
    </source>
</evidence>
<dbReference type="SUPFAM" id="SSF57184">
    <property type="entry name" value="Growth factor receptor domain"/>
    <property type="match status" value="1"/>
</dbReference>
<dbReference type="InterPro" id="IPR018097">
    <property type="entry name" value="EGF_Ca-bd_CS"/>
</dbReference>
<feature type="disulfide bond" evidence="16">
    <location>
        <begin position="5301"/>
        <end position="5311"/>
    </location>
</feature>
<dbReference type="InterPro" id="IPR036383">
    <property type="entry name" value="TSP1_rpt_sf"/>
</dbReference>
<dbReference type="Pfam" id="PF25106">
    <property type="entry name" value="VWA_4"/>
    <property type="match status" value="1"/>
</dbReference>
<dbReference type="CDD" id="cd00054">
    <property type="entry name" value="EGF_CA"/>
    <property type="match status" value="8"/>
</dbReference>
<feature type="domain" description="Ig-like" evidence="19">
    <location>
        <begin position="612"/>
        <end position="711"/>
    </location>
</feature>
<dbReference type="PROSITE" id="PS50026">
    <property type="entry name" value="EGF_3"/>
    <property type="match status" value="3"/>
</dbReference>
<reference evidence="21" key="1">
    <citation type="journal article" date="2010" name="Science">
        <title>Plasticity of animal genome architecture unmasked by rapid evolution of a pelagic tunicate.</title>
        <authorList>
            <person name="Denoeud F."/>
            <person name="Henriet S."/>
            <person name="Mungpakdee S."/>
            <person name="Aury J.M."/>
            <person name="Da Silva C."/>
            <person name="Brinkmann H."/>
            <person name="Mikhaleva J."/>
            <person name="Olsen L.C."/>
            <person name="Jubin C."/>
            <person name="Canestro C."/>
            <person name="Bouquet J.M."/>
            <person name="Danks G."/>
            <person name="Poulain J."/>
            <person name="Campsteijn C."/>
            <person name="Adamski M."/>
            <person name="Cross I."/>
            <person name="Yadetie F."/>
            <person name="Muffato M."/>
            <person name="Louis A."/>
            <person name="Butcher S."/>
            <person name="Tsagkogeorga G."/>
            <person name="Konrad A."/>
            <person name="Singh S."/>
            <person name="Jensen M.F."/>
            <person name="Cong E.H."/>
            <person name="Eikeseth-Otteraa H."/>
            <person name="Noel B."/>
            <person name="Anthouard V."/>
            <person name="Porcel B.M."/>
            <person name="Kachouri-Lafond R."/>
            <person name="Nishino A."/>
            <person name="Ugolini M."/>
            <person name="Chourrout P."/>
            <person name="Nishida H."/>
            <person name="Aasland R."/>
            <person name="Huzurbazar S."/>
            <person name="Westhof E."/>
            <person name="Delsuc F."/>
            <person name="Lehrach H."/>
            <person name="Reinhardt R."/>
            <person name="Weissenbach J."/>
            <person name="Roy S.W."/>
            <person name="Artiguenave F."/>
            <person name="Postlethwait J.H."/>
            <person name="Manak J.R."/>
            <person name="Thompson E.M."/>
            <person name="Jaillon O."/>
            <person name="Du Pasquier L."/>
            <person name="Boudinot P."/>
            <person name="Liberles D.A."/>
            <person name="Volff J.N."/>
            <person name="Philippe H."/>
            <person name="Lenhard B."/>
            <person name="Roest Crollius H."/>
            <person name="Wincker P."/>
            <person name="Chourrout D."/>
        </authorList>
    </citation>
    <scope>NUCLEOTIDE SEQUENCE [LARGE SCALE GENOMIC DNA]</scope>
</reference>
<feature type="domain" description="Ig-like" evidence="19">
    <location>
        <begin position="3738"/>
        <end position="3824"/>
    </location>
</feature>
<dbReference type="FunFam" id="2.60.40.10:FF:000017">
    <property type="entry name" value="Down syndrome cell adhesion molecule b"/>
    <property type="match status" value="2"/>
</dbReference>
<evidence type="ECO:0000256" key="13">
    <source>
        <dbReference type="ARBA" id="ARBA00023157"/>
    </source>
</evidence>
<feature type="domain" description="Ig-like" evidence="19">
    <location>
        <begin position="2799"/>
        <end position="2890"/>
    </location>
</feature>
<feature type="domain" description="Ig-like" evidence="19">
    <location>
        <begin position="716"/>
        <end position="799"/>
    </location>
</feature>
<dbReference type="InterPro" id="IPR002035">
    <property type="entry name" value="VWF_A"/>
</dbReference>
<feature type="domain" description="Ig-like" evidence="19">
    <location>
        <begin position="3466"/>
        <end position="3550"/>
    </location>
</feature>
<dbReference type="Pfam" id="PF07474">
    <property type="entry name" value="G2F"/>
    <property type="match status" value="1"/>
</dbReference>
<feature type="domain" description="EGF-like" evidence="17">
    <location>
        <begin position="5297"/>
        <end position="5336"/>
    </location>
</feature>
<feature type="domain" description="Ig-like" evidence="19">
    <location>
        <begin position="4368"/>
        <end position="4448"/>
    </location>
</feature>
<keyword evidence="9" id="KW-0106">Calcium</keyword>
<feature type="domain" description="EGF-like" evidence="17">
    <location>
        <begin position="5146"/>
        <end position="5188"/>
    </location>
</feature>
<dbReference type="CDD" id="cd00096">
    <property type="entry name" value="Ig"/>
    <property type="match status" value="7"/>
</dbReference>